<keyword evidence="3" id="KW-0964">Secreted</keyword>
<evidence type="ECO:0000256" key="1">
    <source>
        <dbReference type="ARBA" id="ARBA00004340"/>
    </source>
</evidence>
<evidence type="ECO:0000256" key="2">
    <source>
        <dbReference type="ARBA" id="ARBA00004613"/>
    </source>
</evidence>
<dbReference type="GO" id="GO:0005576">
    <property type="term" value="C:extracellular region"/>
    <property type="evidence" value="ECO:0007669"/>
    <property type="project" value="UniProtKB-SubCell"/>
</dbReference>
<dbReference type="STRING" id="230819.A0A5C3KX98"/>
<dbReference type="GO" id="GO:0043657">
    <property type="term" value="C:host cell"/>
    <property type="evidence" value="ECO:0007669"/>
    <property type="project" value="UniProtKB-SubCell"/>
</dbReference>
<sequence>MSIIALHCLCSGDRKEQAFTVEIATDDDVSGLIWLIRHENPDRFRYISVTATRLFKVALPIAHAEQARDPAKIDGAEKLSPLDEICDVFQQPQQGLIHVVVSGSPYVVFLNCIISGDTFEKMFAVGIAPNDNVATLKSLIRKEIPDRFTNIGVTAIRLFKVARPIDDSLSAFDPEKPGEELWPASKISDHFLDNPRGYIHVVVLTPAGSAPHPAEHAHILPLLKSFTKAVTVGRSATPSTSSTPENYQRFQAGDAPILDGRYGAPDAPNDLGLPVEIYHSAFARFLALAGDTTAELPQDVLGVTVELMQAASQIVPLDEDRQDTTRGILSTLLKATIGELVDGGTTRTSDDHAMVHYTRVSEPLGNAAIVIVQETAELGTGGEPSVQGSFAYLQHWTDDEQKELLKASCCPSFIVAIAGSWLVVLGAVFTSCAVVQRLTDYIYLGRTRAIDDTNTRRIARIFHALRSGLVELKSFYETLAPRSRNAPISVDRFFPCATSYVAEDKSIVSFRYRRYLKEQSPTCVAFLAEGPARRQLVVKFVERYGAEAHRLLADSGQAPALLYYGDVWHDGPAEGCRPRKMVVMEYVDGKVGEGRVSDEVREAVRAAVARLHSRNLVHGDIRRPNIVVAHGEGTERSRTKLLDFDWAGTQGVARYPLYLSAWLWPEGVCDDGVILPAHDLDMIKWL</sequence>
<evidence type="ECO:0000313" key="5">
    <source>
        <dbReference type="EMBL" id="TFK20558.1"/>
    </source>
</evidence>
<reference evidence="5 6" key="1">
    <citation type="journal article" date="2019" name="Nat. Ecol. Evol.">
        <title>Megaphylogeny resolves global patterns of mushroom evolution.</title>
        <authorList>
            <person name="Varga T."/>
            <person name="Krizsan K."/>
            <person name="Foldi C."/>
            <person name="Dima B."/>
            <person name="Sanchez-Garcia M."/>
            <person name="Sanchez-Ramirez S."/>
            <person name="Szollosi G.J."/>
            <person name="Szarkandi J.G."/>
            <person name="Papp V."/>
            <person name="Albert L."/>
            <person name="Andreopoulos W."/>
            <person name="Angelini C."/>
            <person name="Antonin V."/>
            <person name="Barry K.W."/>
            <person name="Bougher N.L."/>
            <person name="Buchanan P."/>
            <person name="Buyck B."/>
            <person name="Bense V."/>
            <person name="Catcheside P."/>
            <person name="Chovatia M."/>
            <person name="Cooper J."/>
            <person name="Damon W."/>
            <person name="Desjardin D."/>
            <person name="Finy P."/>
            <person name="Geml J."/>
            <person name="Haridas S."/>
            <person name="Hughes K."/>
            <person name="Justo A."/>
            <person name="Karasinski D."/>
            <person name="Kautmanova I."/>
            <person name="Kiss B."/>
            <person name="Kocsube S."/>
            <person name="Kotiranta H."/>
            <person name="LaButti K.M."/>
            <person name="Lechner B.E."/>
            <person name="Liimatainen K."/>
            <person name="Lipzen A."/>
            <person name="Lukacs Z."/>
            <person name="Mihaltcheva S."/>
            <person name="Morgado L.N."/>
            <person name="Niskanen T."/>
            <person name="Noordeloos M.E."/>
            <person name="Ohm R.A."/>
            <person name="Ortiz-Santana B."/>
            <person name="Ovrebo C."/>
            <person name="Racz N."/>
            <person name="Riley R."/>
            <person name="Savchenko A."/>
            <person name="Shiryaev A."/>
            <person name="Soop K."/>
            <person name="Spirin V."/>
            <person name="Szebenyi C."/>
            <person name="Tomsovsky M."/>
            <person name="Tulloss R.E."/>
            <person name="Uehling J."/>
            <person name="Grigoriev I.V."/>
            <person name="Vagvolgyi C."/>
            <person name="Papp T."/>
            <person name="Martin F.M."/>
            <person name="Miettinen O."/>
            <person name="Hibbett D.S."/>
            <person name="Nagy L.G."/>
        </authorList>
    </citation>
    <scope>NUCLEOTIDE SEQUENCE [LARGE SCALE GENOMIC DNA]</scope>
    <source>
        <strain evidence="5 6">CBS 121175</strain>
    </source>
</reference>
<accession>A0A5C3KX98</accession>
<comment type="subcellular location">
    <subcellularLocation>
        <location evidence="1">Host cell</location>
    </subcellularLocation>
    <subcellularLocation>
        <location evidence="2">Secreted</location>
    </subcellularLocation>
</comment>
<dbReference type="OrthoDB" id="4062651at2759"/>
<feature type="domain" description="Crinkler effector protein N-terminal" evidence="4">
    <location>
        <begin position="110"/>
        <end position="203"/>
    </location>
</feature>
<protein>
    <recommendedName>
        <fullName evidence="4">Crinkler effector protein N-terminal domain-containing protein</fullName>
    </recommendedName>
</protein>
<dbReference type="EMBL" id="ML210295">
    <property type="protein sequence ID" value="TFK20558.1"/>
    <property type="molecule type" value="Genomic_DNA"/>
</dbReference>
<evidence type="ECO:0000256" key="3">
    <source>
        <dbReference type="ARBA" id="ARBA00022525"/>
    </source>
</evidence>
<dbReference type="Proteomes" id="UP000307440">
    <property type="component" value="Unassembled WGS sequence"/>
</dbReference>
<dbReference type="Pfam" id="PF20147">
    <property type="entry name" value="Crinkler"/>
    <property type="match status" value="2"/>
</dbReference>
<dbReference type="InterPro" id="IPR045379">
    <property type="entry name" value="Crinkler_N"/>
</dbReference>
<evidence type="ECO:0000313" key="6">
    <source>
        <dbReference type="Proteomes" id="UP000307440"/>
    </source>
</evidence>
<organism evidence="5 6">
    <name type="scientific">Coprinopsis marcescibilis</name>
    <name type="common">Agaric fungus</name>
    <name type="synonym">Psathyrella marcescibilis</name>
    <dbReference type="NCBI Taxonomy" id="230819"/>
    <lineage>
        <taxon>Eukaryota</taxon>
        <taxon>Fungi</taxon>
        <taxon>Dikarya</taxon>
        <taxon>Basidiomycota</taxon>
        <taxon>Agaricomycotina</taxon>
        <taxon>Agaricomycetes</taxon>
        <taxon>Agaricomycetidae</taxon>
        <taxon>Agaricales</taxon>
        <taxon>Agaricineae</taxon>
        <taxon>Psathyrellaceae</taxon>
        <taxon>Coprinopsis</taxon>
    </lineage>
</organism>
<dbReference type="InterPro" id="IPR011009">
    <property type="entry name" value="Kinase-like_dom_sf"/>
</dbReference>
<dbReference type="AlphaFoldDB" id="A0A5C3KX98"/>
<evidence type="ECO:0000259" key="4">
    <source>
        <dbReference type="Pfam" id="PF20147"/>
    </source>
</evidence>
<name>A0A5C3KX98_COPMA</name>
<feature type="domain" description="Crinkler effector protein N-terminal" evidence="4">
    <location>
        <begin position="4"/>
        <end position="101"/>
    </location>
</feature>
<gene>
    <name evidence="5" type="ORF">FA15DRAFT_646854</name>
</gene>
<dbReference type="SUPFAM" id="SSF56112">
    <property type="entry name" value="Protein kinase-like (PK-like)"/>
    <property type="match status" value="1"/>
</dbReference>
<keyword evidence="6" id="KW-1185">Reference proteome</keyword>
<proteinExistence type="predicted"/>